<dbReference type="EMBL" id="JAESDN010000023">
    <property type="protein sequence ID" value="KAG7040520.1"/>
    <property type="molecule type" value="Genomic_DNA"/>
</dbReference>
<keyword evidence="3" id="KW-1185">Reference proteome</keyword>
<protein>
    <submittedName>
        <fullName evidence="2">Uncharacterized protein</fullName>
    </submittedName>
</protein>
<feature type="region of interest" description="Disordered" evidence="1">
    <location>
        <begin position="24"/>
        <end position="67"/>
    </location>
</feature>
<accession>A0A9P7QPD4</accession>
<name>A0A9P7QPD4_9PEZI</name>
<evidence type="ECO:0000313" key="2">
    <source>
        <dbReference type="EMBL" id="KAG7040520.1"/>
    </source>
</evidence>
<sequence>MLILESVFNSTSFARQRRNFFDSSPANMHLPSSAPTASSMSSPEPIHATPPTSSPIPAMPSPAKRKRRLRVFRPDEGSLYDQMWDHAGLSLFVRPICWTELHVQLLDAKFVELPPCDTPVPPPSPRGAPVSPSKCHMKPSVAASTLSRELTAMLAPGSTRTFYTNSVRTIMSTLYPGKLSRARTQLDLHLYFGGLVYRDACRVQVAWDAMPSRSGSIASFESASTRPADSFTAVPTGSNGSASNLSGEQTAYAQSQPVLAYVGKMQIAATRKNMYRVIQGPNRSYNGPVERLQQLRSKMFVPSNPTHDPLLVGIMLAMAQRRFYGEPRPSANKWVPSRPMAIGLGEPEFYDVAVQLLTNDNETSEFIVYKATVTADLLRKFHEPTKNPRKGAEKTLAERIGEVASEGGMRIEYTRVPVWPILGLKERLGKALGKDVVGEFDEDNIETWEEEAERNPDKLKRRRDREALVEVFNGSFEEEAPADGMPLSGKRRCLVDEESGQVGMVV</sequence>
<feature type="compositionally biased region" description="Low complexity" evidence="1">
    <location>
        <begin position="31"/>
        <end position="45"/>
    </location>
</feature>
<gene>
    <name evidence="2" type="ORF">JMJ77_011384</name>
</gene>
<comment type="caution">
    <text evidence="2">The sequence shown here is derived from an EMBL/GenBank/DDBJ whole genome shotgun (WGS) entry which is preliminary data.</text>
</comment>
<reference evidence="2" key="1">
    <citation type="submission" date="2021-05" db="EMBL/GenBank/DDBJ databases">
        <title>Comparative genomics of three Colletotrichum scovillei strains and genetic complementation revealed genes involved fungal growth and virulence on chili pepper.</title>
        <authorList>
            <person name="Hsieh D.-K."/>
            <person name="Chuang S.-C."/>
            <person name="Chen C.-Y."/>
            <person name="Chao Y.-T."/>
            <person name="Lu M.-Y.J."/>
            <person name="Lee M.-H."/>
            <person name="Shih M.-C."/>
        </authorList>
    </citation>
    <scope>NUCLEOTIDE SEQUENCE</scope>
    <source>
        <strain evidence="2">Coll-153</strain>
    </source>
</reference>
<dbReference type="AlphaFoldDB" id="A0A9P7QPD4"/>
<organism evidence="2 3">
    <name type="scientific">Colletotrichum scovillei</name>
    <dbReference type="NCBI Taxonomy" id="1209932"/>
    <lineage>
        <taxon>Eukaryota</taxon>
        <taxon>Fungi</taxon>
        <taxon>Dikarya</taxon>
        <taxon>Ascomycota</taxon>
        <taxon>Pezizomycotina</taxon>
        <taxon>Sordariomycetes</taxon>
        <taxon>Hypocreomycetidae</taxon>
        <taxon>Glomerellales</taxon>
        <taxon>Glomerellaceae</taxon>
        <taxon>Colletotrichum</taxon>
        <taxon>Colletotrichum acutatum species complex</taxon>
    </lineage>
</organism>
<dbReference type="Proteomes" id="UP000699042">
    <property type="component" value="Unassembled WGS sequence"/>
</dbReference>
<proteinExistence type="predicted"/>
<evidence type="ECO:0000256" key="1">
    <source>
        <dbReference type="SAM" id="MobiDB-lite"/>
    </source>
</evidence>
<evidence type="ECO:0000313" key="3">
    <source>
        <dbReference type="Proteomes" id="UP000699042"/>
    </source>
</evidence>